<accession>A0A134AR13</accession>
<evidence type="ECO:0000313" key="1">
    <source>
        <dbReference type="EMBL" id="KXB70117.1"/>
    </source>
</evidence>
<proteinExistence type="predicted"/>
<sequence length="63" mass="7183">MNSNLKAFIEGIADIVYQPEISLKRNSNFEKDDYKALKSDWEKVGNDIRSAIKGYSKCQKVGK</sequence>
<dbReference type="STRING" id="157687.HMPREF3180_00154"/>
<gene>
    <name evidence="1" type="ORF">HMPREF3180_00154</name>
</gene>
<dbReference type="Proteomes" id="UP000070483">
    <property type="component" value="Unassembled WGS sequence"/>
</dbReference>
<dbReference type="EMBL" id="LSDD01000006">
    <property type="protein sequence ID" value="KXB70117.1"/>
    <property type="molecule type" value="Genomic_DNA"/>
</dbReference>
<dbReference type="OrthoDB" id="95744at2"/>
<organism evidence="1 2">
    <name type="scientific">Leptotrichia wadei</name>
    <dbReference type="NCBI Taxonomy" id="157687"/>
    <lineage>
        <taxon>Bacteria</taxon>
        <taxon>Fusobacteriati</taxon>
        <taxon>Fusobacteriota</taxon>
        <taxon>Fusobacteriia</taxon>
        <taxon>Fusobacteriales</taxon>
        <taxon>Leptotrichiaceae</taxon>
        <taxon>Leptotrichia</taxon>
    </lineage>
</organism>
<dbReference type="RefSeq" id="WP_060917239.1">
    <property type="nucleotide sequence ID" value="NZ_KQ960000.1"/>
</dbReference>
<evidence type="ECO:0000313" key="2">
    <source>
        <dbReference type="Proteomes" id="UP000070483"/>
    </source>
</evidence>
<reference evidence="2" key="1">
    <citation type="submission" date="2016-01" db="EMBL/GenBank/DDBJ databases">
        <authorList>
            <person name="Mitreva M."/>
            <person name="Pepin K.H."/>
            <person name="Mihindukulasuriya K.A."/>
            <person name="Fulton R."/>
            <person name="Fronick C."/>
            <person name="O'Laughlin M."/>
            <person name="Miner T."/>
            <person name="Herter B."/>
            <person name="Rosa B.A."/>
            <person name="Cordes M."/>
            <person name="Tomlinson C."/>
            <person name="Wollam A."/>
            <person name="Palsikar V.B."/>
            <person name="Mardis E.R."/>
            <person name="Wilson R.K."/>
        </authorList>
    </citation>
    <scope>NUCLEOTIDE SEQUENCE [LARGE SCALE GENOMIC DNA]</scope>
    <source>
        <strain evidence="2">KA00185</strain>
    </source>
</reference>
<name>A0A134AR13_9FUSO</name>
<dbReference type="AlphaFoldDB" id="A0A134AR13"/>
<protein>
    <submittedName>
        <fullName evidence="1">Uncharacterized protein</fullName>
    </submittedName>
</protein>
<comment type="caution">
    <text evidence="1">The sequence shown here is derived from an EMBL/GenBank/DDBJ whole genome shotgun (WGS) entry which is preliminary data.</text>
</comment>
<dbReference type="PATRIC" id="fig|157687.3.peg.157"/>
<keyword evidence="2" id="KW-1185">Reference proteome</keyword>